<dbReference type="RefSeq" id="WP_244747390.1">
    <property type="nucleotide sequence ID" value="NZ_CP095071.1"/>
</dbReference>
<organism evidence="2 3">
    <name type="scientific">Gracilibacillus salinarum</name>
    <dbReference type="NCBI Taxonomy" id="2932255"/>
    <lineage>
        <taxon>Bacteria</taxon>
        <taxon>Bacillati</taxon>
        <taxon>Bacillota</taxon>
        <taxon>Bacilli</taxon>
        <taxon>Bacillales</taxon>
        <taxon>Bacillaceae</taxon>
        <taxon>Gracilibacillus</taxon>
    </lineage>
</organism>
<name>A0ABY4GRS8_9BACI</name>
<gene>
    <name evidence="2" type="ORF">MUN87_08865</name>
</gene>
<keyword evidence="1" id="KW-0175">Coiled coil</keyword>
<sequence>MGFKQKFTGWFIKVAFPFIKKLLIRYADEIIEFIISYMKKAFSKRKQEKKQQYEEEIREKETQMKQTSNESIRARLEKEIIKLKSQLEANEELIEELYKIMNSSKSKIKEDIIHNTNNLKANDFIDKKSNELKLDQSKQLLDTREF</sequence>
<dbReference type="Proteomes" id="UP000831537">
    <property type="component" value="Chromosome"/>
</dbReference>
<proteinExistence type="predicted"/>
<accession>A0ABY4GRS8</accession>
<protein>
    <submittedName>
        <fullName evidence="2">Uncharacterized protein</fullName>
    </submittedName>
</protein>
<keyword evidence="3" id="KW-1185">Reference proteome</keyword>
<evidence type="ECO:0000313" key="3">
    <source>
        <dbReference type="Proteomes" id="UP000831537"/>
    </source>
</evidence>
<evidence type="ECO:0000256" key="1">
    <source>
        <dbReference type="SAM" id="Coils"/>
    </source>
</evidence>
<dbReference type="EMBL" id="CP095071">
    <property type="protein sequence ID" value="UOQ86974.1"/>
    <property type="molecule type" value="Genomic_DNA"/>
</dbReference>
<reference evidence="2 3" key="1">
    <citation type="submission" date="2022-04" db="EMBL/GenBank/DDBJ databases">
        <title>Gracilibacillus sp. isolated from saltern.</title>
        <authorList>
            <person name="Won M."/>
            <person name="Lee C.-M."/>
            <person name="Woen H.-Y."/>
            <person name="Kwon S.-W."/>
        </authorList>
    </citation>
    <scope>NUCLEOTIDE SEQUENCE [LARGE SCALE GENOMIC DNA]</scope>
    <source>
        <strain evidence="2 3">SSPM10-3</strain>
    </source>
</reference>
<feature type="coiled-coil region" evidence="1">
    <location>
        <begin position="39"/>
        <end position="100"/>
    </location>
</feature>
<evidence type="ECO:0000313" key="2">
    <source>
        <dbReference type="EMBL" id="UOQ86974.1"/>
    </source>
</evidence>